<name>A0ABD0P8W6_CIRMR</name>
<protein>
    <submittedName>
        <fullName evidence="2">Uncharacterized protein</fullName>
    </submittedName>
</protein>
<sequence>EPRRLHRGGAGVLQVISHCGHHRRRHQPSPVFHASAPPPVSHGSPSVHPQRNNLSASWPEEPSSLLSGSESWTPPWPSDPAAAPRLLAPFVPLAPPWSVVNQPSPQDSTPPAAPHRPFHQLHWAPPSIQLCLSPL</sequence>
<reference evidence="2 3" key="1">
    <citation type="submission" date="2024-05" db="EMBL/GenBank/DDBJ databases">
        <title>Genome sequencing and assembly of Indian major carp, Cirrhinus mrigala (Hamilton, 1822).</title>
        <authorList>
            <person name="Mohindra V."/>
            <person name="Chowdhury L.M."/>
            <person name="Lal K."/>
            <person name="Jena J.K."/>
        </authorList>
    </citation>
    <scope>NUCLEOTIDE SEQUENCE [LARGE SCALE GENOMIC DNA]</scope>
    <source>
        <strain evidence="2">CM1030</strain>
        <tissue evidence="2">Blood</tissue>
    </source>
</reference>
<gene>
    <name evidence="2" type="ORF">M9458_034941</name>
</gene>
<dbReference type="Proteomes" id="UP001529510">
    <property type="component" value="Unassembled WGS sequence"/>
</dbReference>
<feature type="non-terminal residue" evidence="2">
    <location>
        <position position="135"/>
    </location>
</feature>
<organism evidence="2 3">
    <name type="scientific">Cirrhinus mrigala</name>
    <name type="common">Mrigala</name>
    <dbReference type="NCBI Taxonomy" id="683832"/>
    <lineage>
        <taxon>Eukaryota</taxon>
        <taxon>Metazoa</taxon>
        <taxon>Chordata</taxon>
        <taxon>Craniata</taxon>
        <taxon>Vertebrata</taxon>
        <taxon>Euteleostomi</taxon>
        <taxon>Actinopterygii</taxon>
        <taxon>Neopterygii</taxon>
        <taxon>Teleostei</taxon>
        <taxon>Ostariophysi</taxon>
        <taxon>Cypriniformes</taxon>
        <taxon>Cyprinidae</taxon>
        <taxon>Labeoninae</taxon>
        <taxon>Labeonini</taxon>
        <taxon>Cirrhinus</taxon>
    </lineage>
</organism>
<evidence type="ECO:0000313" key="2">
    <source>
        <dbReference type="EMBL" id="KAL0170345.1"/>
    </source>
</evidence>
<dbReference type="AlphaFoldDB" id="A0ABD0P8W6"/>
<keyword evidence="3" id="KW-1185">Reference proteome</keyword>
<evidence type="ECO:0000256" key="1">
    <source>
        <dbReference type="SAM" id="MobiDB-lite"/>
    </source>
</evidence>
<dbReference type="EMBL" id="JAMKFB020000017">
    <property type="protein sequence ID" value="KAL0170345.1"/>
    <property type="molecule type" value="Genomic_DNA"/>
</dbReference>
<feature type="non-terminal residue" evidence="2">
    <location>
        <position position="1"/>
    </location>
</feature>
<accession>A0ABD0P8W6</accession>
<feature type="compositionally biased region" description="Low complexity" evidence="1">
    <location>
        <begin position="41"/>
        <end position="72"/>
    </location>
</feature>
<evidence type="ECO:0000313" key="3">
    <source>
        <dbReference type="Proteomes" id="UP001529510"/>
    </source>
</evidence>
<feature type="region of interest" description="Disordered" evidence="1">
    <location>
        <begin position="19"/>
        <end position="80"/>
    </location>
</feature>
<proteinExistence type="predicted"/>
<feature type="region of interest" description="Disordered" evidence="1">
    <location>
        <begin position="98"/>
        <end position="119"/>
    </location>
</feature>
<feature type="compositionally biased region" description="Polar residues" evidence="1">
    <location>
        <begin position="99"/>
        <end position="109"/>
    </location>
</feature>
<comment type="caution">
    <text evidence="2">The sequence shown here is derived from an EMBL/GenBank/DDBJ whole genome shotgun (WGS) entry which is preliminary data.</text>
</comment>